<organism evidence="5 6">
    <name type="scientific">Papaver somniferum</name>
    <name type="common">Opium poppy</name>
    <dbReference type="NCBI Taxonomy" id="3469"/>
    <lineage>
        <taxon>Eukaryota</taxon>
        <taxon>Viridiplantae</taxon>
        <taxon>Streptophyta</taxon>
        <taxon>Embryophyta</taxon>
        <taxon>Tracheophyta</taxon>
        <taxon>Spermatophyta</taxon>
        <taxon>Magnoliopsida</taxon>
        <taxon>Ranunculales</taxon>
        <taxon>Papaveraceae</taxon>
        <taxon>Papaveroideae</taxon>
        <taxon>Papaver</taxon>
    </lineage>
</organism>
<dbReference type="Gene3D" id="3.30.420.40">
    <property type="match status" value="2"/>
</dbReference>
<gene>
    <name evidence="5" type="ORF">C5167_004593</name>
</gene>
<dbReference type="Gramene" id="RZC57292">
    <property type="protein sequence ID" value="RZC57292"/>
    <property type="gene ID" value="C5167_004593"/>
</dbReference>
<comment type="subcellular location">
    <subcellularLocation>
        <location evidence="1">Endoplasmic reticulum lumen</location>
    </subcellularLocation>
</comment>
<evidence type="ECO:0000256" key="1">
    <source>
        <dbReference type="ARBA" id="ARBA00004319"/>
    </source>
</evidence>
<keyword evidence="2 4" id="KW-0547">Nucleotide-binding</keyword>
<dbReference type="SUPFAM" id="SSF100920">
    <property type="entry name" value="Heat shock protein 70kD (HSP70), peptide-binding domain"/>
    <property type="match status" value="1"/>
</dbReference>
<name>A0A4Y7JB49_PAPSO</name>
<comment type="similarity">
    <text evidence="4">Belongs to the heat shock protein 70 family.</text>
</comment>
<dbReference type="InterPro" id="IPR043129">
    <property type="entry name" value="ATPase_NBD"/>
</dbReference>
<dbReference type="AlphaFoldDB" id="A0A4Y7JB49"/>
<sequence length="587" mass="65497">MNSSVIGIDLGTTDSRIAICRNGAFQVLPSIPSFIAFRGDLSEPLFGDEAKKQVSMNPLCTVYQINRLFGKRFLDFGVKKDMNLWPFRFYSSVLDDNEPPVVDVGFDGESKSFSSVQIISFFLRNLKKIAEENFEIGGEEEYVDCVISVPSVFNDLQRRSLRYAAKLAGLNILRLLNETSAAAINYAVLKGIEQLDLNKLDDHQQLQKRQRIDGEEKIMVFDLGGGSLSVAIIRVKEEDNVKKLIVKSQAGYTHLGGKDVDDLIILHCLNKFSEKNQGIFRHTFTELDRKKDSAKHLASSLSRLRLECERAKIALSSRGQGEETIQVDSFHDTKNLVCTLSFNEFQYITRDLYTKCKTATVQCIKDANLKDAYSVDKVIALGRSTELPGIKHLLESMFSGIVKFQGTDAAVVRGAATQASLLSGNGMIHRVTKNSVLDVIPVDIAIELASGKKTLIKRNTTLPAQVDHLFTTSEEKQTTAVLRVYEKGWDQYYNFLGNFEISKIPPAKKGWPKMKATLMIDRDGILGGTAFDSLDPSTRSPIPVAFPDPFAYTPGYRAYKCSVTIEKGNLSTDDIEVLRQRNSADMY</sequence>
<dbReference type="Gene3D" id="3.30.30.30">
    <property type="match status" value="1"/>
</dbReference>
<protein>
    <submittedName>
        <fullName evidence="5">Uncharacterized protein</fullName>
    </submittedName>
</protein>
<dbReference type="SUPFAM" id="SSF53067">
    <property type="entry name" value="Actin-like ATPase domain"/>
    <property type="match status" value="2"/>
</dbReference>
<evidence type="ECO:0000256" key="2">
    <source>
        <dbReference type="ARBA" id="ARBA00022741"/>
    </source>
</evidence>
<dbReference type="Gene3D" id="2.60.34.10">
    <property type="entry name" value="Substrate Binding Domain Of DNAk, Chain A, domain 1"/>
    <property type="match status" value="1"/>
</dbReference>
<dbReference type="STRING" id="3469.A0A4Y7JB49"/>
<proteinExistence type="inferred from homology"/>
<dbReference type="FunFam" id="3.30.30.30:FF:000005">
    <property type="entry name" value="Heat shock protein ssb1"/>
    <property type="match status" value="1"/>
</dbReference>
<dbReference type="PANTHER" id="PTHR19375">
    <property type="entry name" value="HEAT SHOCK PROTEIN 70KDA"/>
    <property type="match status" value="1"/>
</dbReference>
<evidence type="ECO:0000313" key="5">
    <source>
        <dbReference type="EMBL" id="RZC57292.1"/>
    </source>
</evidence>
<dbReference type="Proteomes" id="UP000316621">
    <property type="component" value="Chromosome 4"/>
</dbReference>
<evidence type="ECO:0000313" key="6">
    <source>
        <dbReference type="Proteomes" id="UP000316621"/>
    </source>
</evidence>
<dbReference type="InterPro" id="IPR018181">
    <property type="entry name" value="Heat_shock_70_CS"/>
</dbReference>
<dbReference type="FunFam" id="3.90.640.10:FF:000003">
    <property type="entry name" value="Molecular chaperone DnaK"/>
    <property type="match status" value="1"/>
</dbReference>
<dbReference type="GO" id="GO:0005788">
    <property type="term" value="C:endoplasmic reticulum lumen"/>
    <property type="evidence" value="ECO:0007669"/>
    <property type="project" value="UniProtKB-SubCell"/>
</dbReference>
<evidence type="ECO:0000256" key="4">
    <source>
        <dbReference type="RuleBase" id="RU003322"/>
    </source>
</evidence>
<keyword evidence="6" id="KW-1185">Reference proteome</keyword>
<dbReference type="PROSITE" id="PS00297">
    <property type="entry name" value="HSP70_1"/>
    <property type="match status" value="1"/>
</dbReference>
<evidence type="ECO:0000256" key="3">
    <source>
        <dbReference type="ARBA" id="ARBA00022840"/>
    </source>
</evidence>
<dbReference type="InterPro" id="IPR013126">
    <property type="entry name" value="Hsp_70_fam"/>
</dbReference>
<dbReference type="EMBL" id="CM010718">
    <property type="protein sequence ID" value="RZC57292.1"/>
    <property type="molecule type" value="Genomic_DNA"/>
</dbReference>
<dbReference type="GO" id="GO:0140662">
    <property type="term" value="F:ATP-dependent protein folding chaperone"/>
    <property type="evidence" value="ECO:0007669"/>
    <property type="project" value="InterPro"/>
</dbReference>
<dbReference type="Gene3D" id="3.90.640.10">
    <property type="entry name" value="Actin, Chain A, domain 4"/>
    <property type="match status" value="1"/>
</dbReference>
<accession>A0A4Y7JB49</accession>
<dbReference type="Pfam" id="PF00012">
    <property type="entry name" value="HSP70"/>
    <property type="match status" value="1"/>
</dbReference>
<dbReference type="InterPro" id="IPR029047">
    <property type="entry name" value="HSP70_peptide-bd_sf"/>
</dbReference>
<keyword evidence="3 4" id="KW-0067">ATP-binding</keyword>
<dbReference type="PRINTS" id="PR00301">
    <property type="entry name" value="HEATSHOCK70"/>
</dbReference>
<dbReference type="GO" id="GO:0005524">
    <property type="term" value="F:ATP binding"/>
    <property type="evidence" value="ECO:0007669"/>
    <property type="project" value="UniProtKB-KW"/>
</dbReference>
<reference evidence="5 6" key="1">
    <citation type="journal article" date="2018" name="Science">
        <title>The opium poppy genome and morphinan production.</title>
        <authorList>
            <person name="Guo L."/>
            <person name="Winzer T."/>
            <person name="Yang X."/>
            <person name="Li Y."/>
            <person name="Ning Z."/>
            <person name="He Z."/>
            <person name="Teodor R."/>
            <person name="Lu Y."/>
            <person name="Bowser T.A."/>
            <person name="Graham I.A."/>
            <person name="Ye K."/>
        </authorList>
    </citation>
    <scope>NUCLEOTIDE SEQUENCE [LARGE SCALE GENOMIC DNA]</scope>
    <source>
        <strain evidence="6">cv. HN1</strain>
        <tissue evidence="5">Leaves</tissue>
    </source>
</reference>